<comment type="caution">
    <text evidence="6">The sequence shown here is derived from an EMBL/GenBank/DDBJ whole genome shotgun (WGS) entry which is preliminary data.</text>
</comment>
<keyword evidence="3" id="KW-0865">Zymogen</keyword>
<organism evidence="6 7">
    <name type="scientific">Humibacillus xanthopallidus</name>
    <dbReference type="NCBI Taxonomy" id="412689"/>
    <lineage>
        <taxon>Bacteria</taxon>
        <taxon>Bacillati</taxon>
        <taxon>Actinomycetota</taxon>
        <taxon>Actinomycetes</taxon>
        <taxon>Micrococcales</taxon>
        <taxon>Intrasporangiaceae</taxon>
        <taxon>Humibacillus</taxon>
    </lineage>
</organism>
<gene>
    <name evidence="6" type="ORF">FBY41_0588</name>
</gene>
<keyword evidence="2" id="KW-0378">Hydrolase</keyword>
<dbReference type="Gene3D" id="1.10.439.10">
    <property type="entry name" value="Penicillin Amidohydrolase, domain 1"/>
    <property type="match status" value="1"/>
</dbReference>
<keyword evidence="7" id="KW-1185">Reference proteome</keyword>
<keyword evidence="5" id="KW-0479">Metal-binding</keyword>
<dbReference type="GO" id="GO:0016811">
    <property type="term" value="F:hydrolase activity, acting on carbon-nitrogen (but not peptide) bonds, in linear amides"/>
    <property type="evidence" value="ECO:0007669"/>
    <property type="project" value="InterPro"/>
</dbReference>
<reference evidence="6 7" key="1">
    <citation type="submission" date="2019-06" db="EMBL/GenBank/DDBJ databases">
        <title>Genome sequencing of plant associated microbes to promote plant fitness in Sorghum bicolor and Oryza sativa.</title>
        <authorList>
            <person name="Coleman-Derr D."/>
        </authorList>
    </citation>
    <scope>NUCLEOTIDE SEQUENCE [LARGE SCALE GENOMIC DNA]</scope>
    <source>
        <strain evidence="6 7">KV-663</strain>
    </source>
</reference>
<dbReference type="PANTHER" id="PTHR34218">
    <property type="entry name" value="PEPTIDASE S45 PENICILLIN AMIDASE"/>
    <property type="match status" value="1"/>
</dbReference>
<feature type="binding site" evidence="5">
    <location>
        <position position="377"/>
    </location>
    <ligand>
        <name>Ca(2+)</name>
        <dbReference type="ChEBI" id="CHEBI:29108"/>
    </ligand>
</feature>
<dbReference type="Pfam" id="PF01804">
    <property type="entry name" value="Penicil_amidase"/>
    <property type="match status" value="1"/>
</dbReference>
<comment type="cofactor">
    <cofactor evidence="5">
        <name>Ca(2+)</name>
        <dbReference type="ChEBI" id="CHEBI:29108"/>
    </cofactor>
    <text evidence="5">Binds 1 Ca(2+) ion per dimer.</text>
</comment>
<dbReference type="Gene3D" id="2.30.120.10">
    <property type="match status" value="1"/>
</dbReference>
<dbReference type="InterPro" id="IPR023343">
    <property type="entry name" value="Penicillin_amidase_dom1"/>
</dbReference>
<dbReference type="InterPro" id="IPR043147">
    <property type="entry name" value="Penicillin_amidase_A-knob"/>
</dbReference>
<dbReference type="InterPro" id="IPR029055">
    <property type="entry name" value="Ntn_hydrolases_N"/>
</dbReference>
<feature type="binding site" evidence="5">
    <location>
        <position position="201"/>
    </location>
    <ligand>
        <name>Ca(2+)</name>
        <dbReference type="ChEBI" id="CHEBI:29108"/>
    </ligand>
</feature>
<sequence>MPRLKRARRVLIIVAVLLVMAVVGVGVLGVSTVRQSFPQTAGELTIEGLTSKVSVLRDDRGVPTIYADNASDLFRAQGFVSAQDRFFEMDLRRHLTAGRLSEMVGSAGLESDKAVRTMGWRRVAEQELPRLAPETRQYLQAYADGVNAYIRQVESPEKMSLEYTVLQRRNPSYRVEPWTPIDSLAWLKALAWDLRGDYNDELTRARLSRRGISLRQIALLYPPYPFDRNQPILSGDDWTPGAAKDSASDQAASSVPAAPAALTALRSADGAKAVDAAVAALDAAPSTLGRGDDIGSNSWVVSGSRTTTGKPLLANDPHLALSIPGIWSQVNLQCRQVTQACPFRVSGFTFSGVPGVVIGHNERIAWGMTNLRPDVTDFYLEQVTGDTYLRDGERMPLEKRVETIKVAGGADVTITVRSTVHGPIMSDVSASVDEAGDRVVVRGAPQSNRYAVSLAWTALTPGTAGDAIFALNKAAGWNDFRAAAAEFTVPSQNLVYADTAGHIGYQTPGRIPVRRSATPGAPPGYWPAPGWDSQWDWKGWVPAADLPHTFDPQEGFIVTANQAVTASAKPFLTTEWDYGFRAQRIRTLLAATSKVSPQDMSEIQGDVRNTYAPGLVERLLAVQVDSFTAQAQRLLRDWDGSQPNDKSRDSASAAYYNAVWKHLLDYTFDEIPPDLAPDGGSRWMIVIEQLLKDPKNEWWDDKTTPGLTEGSGEILKRALVDARLDLARELGKVPATWRWGRLHQLDLQHPVMGDDSLPQVVRSIFNREDIELGGGNSIVNANSWNAASPGYDVVAGPSMRMVVDLANLDGSLWVNSTGQSGHTYSDHYADQIDAWAANETFPWPFTENAVREASSDELTLVPPGAPATG</sequence>
<evidence type="ECO:0000256" key="2">
    <source>
        <dbReference type="ARBA" id="ARBA00022801"/>
    </source>
</evidence>
<evidence type="ECO:0000256" key="4">
    <source>
        <dbReference type="PIRSR" id="PIRSR001227-1"/>
    </source>
</evidence>
<name>A0A543I133_9MICO</name>
<evidence type="ECO:0000313" key="6">
    <source>
        <dbReference type="EMBL" id="TQM64225.1"/>
    </source>
</evidence>
<feature type="active site" description="Nucleophile" evidence="4">
    <location>
        <position position="296"/>
    </location>
</feature>
<dbReference type="GO" id="GO:0017000">
    <property type="term" value="P:antibiotic biosynthetic process"/>
    <property type="evidence" value="ECO:0007669"/>
    <property type="project" value="InterPro"/>
</dbReference>
<keyword evidence="5" id="KW-0106">Calcium</keyword>
<evidence type="ECO:0000313" key="7">
    <source>
        <dbReference type="Proteomes" id="UP000316747"/>
    </source>
</evidence>
<dbReference type="Gene3D" id="1.10.1400.10">
    <property type="match status" value="1"/>
</dbReference>
<comment type="similarity">
    <text evidence="1">Belongs to the peptidase S45 family.</text>
</comment>
<evidence type="ECO:0000256" key="3">
    <source>
        <dbReference type="ARBA" id="ARBA00023145"/>
    </source>
</evidence>
<dbReference type="PIRSF" id="PIRSF001227">
    <property type="entry name" value="Pen_acylase"/>
    <property type="match status" value="1"/>
</dbReference>
<evidence type="ECO:0000256" key="1">
    <source>
        <dbReference type="ARBA" id="ARBA00006586"/>
    </source>
</evidence>
<dbReference type="Proteomes" id="UP000316747">
    <property type="component" value="Unassembled WGS sequence"/>
</dbReference>
<dbReference type="InterPro" id="IPR002692">
    <property type="entry name" value="S45"/>
</dbReference>
<dbReference type="PANTHER" id="PTHR34218:SF4">
    <property type="entry name" value="ACYL-HOMOSERINE LACTONE ACYLASE QUIP"/>
    <property type="match status" value="1"/>
</dbReference>
<dbReference type="Gene3D" id="3.60.20.10">
    <property type="entry name" value="Glutamine Phosphoribosylpyrophosphate, subunit 1, domain 1"/>
    <property type="match status" value="1"/>
</dbReference>
<dbReference type="InterPro" id="IPR043146">
    <property type="entry name" value="Penicillin_amidase_N_B-knob"/>
</dbReference>
<dbReference type="EMBL" id="VFPM01000001">
    <property type="protein sequence ID" value="TQM64225.1"/>
    <property type="molecule type" value="Genomic_DNA"/>
</dbReference>
<accession>A0A543I133</accession>
<dbReference type="RefSeq" id="WP_311769350.1">
    <property type="nucleotide sequence ID" value="NZ_VFPM01000001.1"/>
</dbReference>
<protein>
    <submittedName>
        <fullName evidence="6">Penicillin amidase</fullName>
    </submittedName>
</protein>
<evidence type="ECO:0000256" key="5">
    <source>
        <dbReference type="PIRSR" id="PIRSR001227-2"/>
    </source>
</evidence>
<dbReference type="CDD" id="cd03747">
    <property type="entry name" value="Ntn_PGA_like"/>
    <property type="match status" value="1"/>
</dbReference>
<proteinExistence type="inferred from homology"/>
<dbReference type="AlphaFoldDB" id="A0A543I133"/>
<dbReference type="GO" id="GO:0046872">
    <property type="term" value="F:metal ion binding"/>
    <property type="evidence" value="ECO:0007669"/>
    <property type="project" value="UniProtKB-KW"/>
</dbReference>
<dbReference type="SUPFAM" id="SSF56235">
    <property type="entry name" value="N-terminal nucleophile aminohydrolases (Ntn hydrolases)"/>
    <property type="match status" value="1"/>
</dbReference>
<feature type="binding site" evidence="5">
    <location>
        <position position="374"/>
    </location>
    <ligand>
        <name>Ca(2+)</name>
        <dbReference type="ChEBI" id="CHEBI:29108"/>
    </ligand>
</feature>
<dbReference type="InterPro" id="IPR014395">
    <property type="entry name" value="Pen/GL7ACA/AHL_acylase"/>
</dbReference>